<dbReference type="OrthoDB" id="104542at2"/>
<accession>A0A1H9Z956</accession>
<sequence>MDPQAPAPADRWGDVSYRQLLTGLRRFLRTEGQHHLDDPNVASVGLGYKVTGGRPTAELSVQFTVEEKRVGPEALAALGTHPVPEAVTVAGVRVPTDVLERRSQPALAAGRSRCVPVVSVPRGGGAAPPVGRHAVAPTGAPVPVVPCEHPAAAGPSPSGAR</sequence>
<dbReference type="Proteomes" id="UP000198507">
    <property type="component" value="Unassembled WGS sequence"/>
</dbReference>
<organism evidence="1 2">
    <name type="scientific">Geodermatophilus poikilotrophus</name>
    <dbReference type="NCBI Taxonomy" id="1333667"/>
    <lineage>
        <taxon>Bacteria</taxon>
        <taxon>Bacillati</taxon>
        <taxon>Actinomycetota</taxon>
        <taxon>Actinomycetes</taxon>
        <taxon>Geodermatophilales</taxon>
        <taxon>Geodermatophilaceae</taxon>
        <taxon>Geodermatophilus</taxon>
    </lineage>
</organism>
<keyword evidence="2" id="KW-1185">Reference proteome</keyword>
<dbReference type="GO" id="GO:0004519">
    <property type="term" value="F:endonuclease activity"/>
    <property type="evidence" value="ECO:0007669"/>
    <property type="project" value="UniProtKB-KW"/>
</dbReference>
<dbReference type="EMBL" id="FOIE01000001">
    <property type="protein sequence ID" value="SES78086.1"/>
    <property type="molecule type" value="Genomic_DNA"/>
</dbReference>
<protein>
    <submittedName>
        <fullName evidence="1">Endonuclease G</fullName>
    </submittedName>
</protein>
<keyword evidence="1" id="KW-0255">Endonuclease</keyword>
<dbReference type="AlphaFoldDB" id="A0A1H9Z956"/>
<evidence type="ECO:0000313" key="2">
    <source>
        <dbReference type="Proteomes" id="UP000198507"/>
    </source>
</evidence>
<proteinExistence type="predicted"/>
<gene>
    <name evidence="1" type="ORF">SAMN04488546_0475</name>
</gene>
<reference evidence="2" key="1">
    <citation type="submission" date="2016-10" db="EMBL/GenBank/DDBJ databases">
        <authorList>
            <person name="Varghese N."/>
            <person name="Submissions S."/>
        </authorList>
    </citation>
    <scope>NUCLEOTIDE SEQUENCE [LARGE SCALE GENOMIC DNA]</scope>
    <source>
        <strain evidence="2">DSM 44209</strain>
    </source>
</reference>
<keyword evidence="1" id="KW-0378">Hydrolase</keyword>
<keyword evidence="1" id="KW-0540">Nuclease</keyword>
<dbReference type="RefSeq" id="WP_091438464.1">
    <property type="nucleotide sequence ID" value="NZ_FOIE01000001.1"/>
</dbReference>
<evidence type="ECO:0000313" key="1">
    <source>
        <dbReference type="EMBL" id="SES78086.1"/>
    </source>
</evidence>
<name>A0A1H9Z956_9ACTN</name>